<dbReference type="InParanoid" id="A0A2V0NW89"/>
<name>A0A2V0NW89_9CHLO</name>
<dbReference type="EMBL" id="BDRX01000013">
    <property type="protein sequence ID" value="GBF89823.1"/>
    <property type="molecule type" value="Genomic_DNA"/>
</dbReference>
<dbReference type="OrthoDB" id="540100at2759"/>
<dbReference type="InterPro" id="IPR038538">
    <property type="entry name" value="MTERF_sf"/>
</dbReference>
<reference evidence="1 2" key="1">
    <citation type="journal article" date="2018" name="Sci. Rep.">
        <title>Raphidocelis subcapitata (=Pseudokirchneriella subcapitata) provides an insight into genome evolution and environmental adaptations in the Sphaeropleales.</title>
        <authorList>
            <person name="Suzuki S."/>
            <person name="Yamaguchi H."/>
            <person name="Nakajima N."/>
            <person name="Kawachi M."/>
        </authorList>
    </citation>
    <scope>NUCLEOTIDE SEQUENCE [LARGE SCALE GENOMIC DNA]</scope>
    <source>
        <strain evidence="1 2">NIES-35</strain>
    </source>
</reference>
<comment type="caution">
    <text evidence="1">The sequence shown here is derived from an EMBL/GenBank/DDBJ whole genome shotgun (WGS) entry which is preliminary data.</text>
</comment>
<evidence type="ECO:0000313" key="1">
    <source>
        <dbReference type="EMBL" id="GBF89823.1"/>
    </source>
</evidence>
<dbReference type="Proteomes" id="UP000247498">
    <property type="component" value="Unassembled WGS sequence"/>
</dbReference>
<sequence>MLSLGRTTMPALAAPTAPLAARPANAPATARCCRAAAVRARARAPPPAALARCSGSAAPRWSPELAEEHLVLSNMRALQALGRRTGEEGALDSLLEERPLLLQLQVENWLQFLGAYGVKDCDIVKLLVTCPELFERSNVHSAGLVILAFKQLGWRDVHIANRLVPLYPRLLANSIDLDMQPVVNELEAAGCKGDQLRLIAWEVPRIFSRHTFRRYLRQFQALGVYGLSREGAVSSRAVAATMMLHPFG</sequence>
<proteinExistence type="predicted"/>
<evidence type="ECO:0000313" key="2">
    <source>
        <dbReference type="Proteomes" id="UP000247498"/>
    </source>
</evidence>
<dbReference type="Gene3D" id="1.25.70.10">
    <property type="entry name" value="Transcription termination factor 3, mitochondrial"/>
    <property type="match status" value="1"/>
</dbReference>
<dbReference type="AlphaFoldDB" id="A0A2V0NW89"/>
<organism evidence="1 2">
    <name type="scientific">Raphidocelis subcapitata</name>
    <dbReference type="NCBI Taxonomy" id="307507"/>
    <lineage>
        <taxon>Eukaryota</taxon>
        <taxon>Viridiplantae</taxon>
        <taxon>Chlorophyta</taxon>
        <taxon>core chlorophytes</taxon>
        <taxon>Chlorophyceae</taxon>
        <taxon>CS clade</taxon>
        <taxon>Sphaeropleales</taxon>
        <taxon>Selenastraceae</taxon>
        <taxon>Raphidocelis</taxon>
    </lineage>
</organism>
<gene>
    <name evidence="1" type="ORF">Rsub_02527</name>
</gene>
<keyword evidence="2" id="KW-1185">Reference proteome</keyword>
<accession>A0A2V0NW89</accession>
<protein>
    <submittedName>
        <fullName evidence="1">Uncharacterized protein</fullName>
    </submittedName>
</protein>